<dbReference type="OrthoDB" id="5407715at2759"/>
<reference evidence="7 8" key="1">
    <citation type="submission" date="2012-08" db="EMBL/GenBank/DDBJ databases">
        <authorList>
            <person name="Gan P.H.P."/>
            <person name="Ikeda K."/>
            <person name="Irieda H."/>
            <person name="Narusaka M."/>
            <person name="O'Connell R.J."/>
            <person name="Narusaka Y."/>
            <person name="Takano Y."/>
            <person name="Kubo Y."/>
            <person name="Shirasu K."/>
        </authorList>
    </citation>
    <scope>NUCLEOTIDE SEQUENCE [LARGE SCALE GENOMIC DNA]</scope>
    <source>
        <strain evidence="7 8">Nara gc5</strain>
    </source>
</reference>
<comment type="similarity">
    <text evidence="2">Belongs to the zinc-containing alcohol dehydrogenase family.</text>
</comment>
<dbReference type="PANTHER" id="PTHR43350:SF17">
    <property type="entry name" value="NAD-DEPENDENT ALCOHOL DEHYDROGENASE"/>
    <property type="match status" value="1"/>
</dbReference>
<accession>A0A7J6IH39</accession>
<feature type="domain" description="Alcohol dehydrogenase-like C-terminal" evidence="6">
    <location>
        <begin position="252"/>
        <end position="386"/>
    </location>
</feature>
<dbReference type="SUPFAM" id="SSF51735">
    <property type="entry name" value="NAD(P)-binding Rossmann-fold domains"/>
    <property type="match status" value="1"/>
</dbReference>
<evidence type="ECO:0000256" key="4">
    <source>
        <dbReference type="ARBA" id="ARBA00022833"/>
    </source>
</evidence>
<evidence type="ECO:0000313" key="8">
    <source>
        <dbReference type="Proteomes" id="UP000011096"/>
    </source>
</evidence>
<evidence type="ECO:0000256" key="5">
    <source>
        <dbReference type="ARBA" id="ARBA00023002"/>
    </source>
</evidence>
<protein>
    <recommendedName>
        <fullName evidence="6">Alcohol dehydrogenase-like C-terminal domain-containing protein</fullName>
    </recommendedName>
</protein>
<dbReference type="AlphaFoldDB" id="A0A7J6IH39"/>
<proteinExistence type="inferred from homology"/>
<dbReference type="CDD" id="cd05188">
    <property type="entry name" value="MDR"/>
    <property type="match status" value="1"/>
</dbReference>
<reference evidence="7 8" key="2">
    <citation type="submission" date="2020-04" db="EMBL/GenBank/DDBJ databases">
        <title>Genome sequencing and assembly of multiple isolates from the Colletotrichum gloeosporioides species complex.</title>
        <authorList>
            <person name="Gan P."/>
            <person name="Shirasu K."/>
        </authorList>
    </citation>
    <scope>NUCLEOTIDE SEQUENCE [LARGE SCALE GENOMIC DNA]</scope>
    <source>
        <strain evidence="7 8">Nara gc5</strain>
    </source>
</reference>
<keyword evidence="4" id="KW-0862">Zinc</keyword>
<sequence>MVASRQYVELNILLWLCTERYRHSAWSIADQVVVVVAIRLKPLQHSKPPYQSQKMSSTTQTKALILSFVSSSLSLTHTTVPVPSPLPGQTTVSVLASAISPTASSYLTGALTALSFPTPFVPGHAAIARVLHPSPDSVSLQPGQLVLVDSYVAARDDPDVHILLGLHDGATPQHKKLFRDVWPHGLWKAAASVPVENCHPLDEDRLSALGYSYAELLYLNRLAVAYGGVSAVGLKAGQTLVVAPATGQYSGAAVELASAIGANVIAVGRNPDTLRKLSHLPRVKTLILPSDSASFEETLTSSLRALAPRKGADAYIDLSPPTLADPGRQIRACIAALRDGGRAALMGGVAGDVGISHPSIMFRNITVKGQYMYTREQVGEVIRLVESGVVKLGNAVGHEKLVAFGLADWDTALREASDRGSWGQAVVFVPEQE</sequence>
<evidence type="ECO:0000256" key="2">
    <source>
        <dbReference type="ARBA" id="ARBA00008072"/>
    </source>
</evidence>
<dbReference type="SUPFAM" id="SSF50129">
    <property type="entry name" value="GroES-like"/>
    <property type="match status" value="1"/>
</dbReference>
<dbReference type="PANTHER" id="PTHR43350">
    <property type="entry name" value="NAD-DEPENDENT ALCOHOL DEHYDROGENASE"/>
    <property type="match status" value="1"/>
</dbReference>
<dbReference type="GO" id="GO:0046872">
    <property type="term" value="F:metal ion binding"/>
    <property type="evidence" value="ECO:0007669"/>
    <property type="project" value="UniProtKB-KW"/>
</dbReference>
<dbReference type="InterPro" id="IPR013149">
    <property type="entry name" value="ADH-like_C"/>
</dbReference>
<dbReference type="InParanoid" id="A0A7J6IH39"/>
<dbReference type="Gene3D" id="3.90.180.10">
    <property type="entry name" value="Medium-chain alcohol dehydrogenases, catalytic domain"/>
    <property type="match status" value="1"/>
</dbReference>
<keyword evidence="5" id="KW-0560">Oxidoreductase</keyword>
<dbReference type="Pfam" id="PF00107">
    <property type="entry name" value="ADH_zinc_N"/>
    <property type="match status" value="1"/>
</dbReference>
<name>A0A7J6IH39_COLFN</name>
<dbReference type="RefSeq" id="XP_031882391.2">
    <property type="nucleotide sequence ID" value="XM_032020499.2"/>
</dbReference>
<comment type="cofactor">
    <cofactor evidence="1">
        <name>Zn(2+)</name>
        <dbReference type="ChEBI" id="CHEBI:29105"/>
    </cofactor>
</comment>
<evidence type="ECO:0000313" key="7">
    <source>
        <dbReference type="EMBL" id="KAF4475344.1"/>
    </source>
</evidence>
<comment type="caution">
    <text evidence="7">The sequence shown here is derived from an EMBL/GenBank/DDBJ whole genome shotgun (WGS) entry which is preliminary data.</text>
</comment>
<dbReference type="Proteomes" id="UP000011096">
    <property type="component" value="Unassembled WGS sequence"/>
</dbReference>
<dbReference type="InterPro" id="IPR036291">
    <property type="entry name" value="NAD(P)-bd_dom_sf"/>
</dbReference>
<keyword evidence="3" id="KW-0479">Metal-binding</keyword>
<evidence type="ECO:0000256" key="3">
    <source>
        <dbReference type="ARBA" id="ARBA00022723"/>
    </source>
</evidence>
<dbReference type="Gene3D" id="3.40.50.720">
    <property type="entry name" value="NAD(P)-binding Rossmann-like Domain"/>
    <property type="match status" value="1"/>
</dbReference>
<dbReference type="GO" id="GO:0016491">
    <property type="term" value="F:oxidoreductase activity"/>
    <property type="evidence" value="ECO:0007669"/>
    <property type="project" value="UniProtKB-KW"/>
</dbReference>
<evidence type="ECO:0000259" key="6">
    <source>
        <dbReference type="Pfam" id="PF00107"/>
    </source>
</evidence>
<dbReference type="EMBL" id="ANPB02000010">
    <property type="protein sequence ID" value="KAF4475344.1"/>
    <property type="molecule type" value="Genomic_DNA"/>
</dbReference>
<keyword evidence="8" id="KW-1185">Reference proteome</keyword>
<organism evidence="7 8">
    <name type="scientific">Colletotrichum fructicola (strain Nara gc5)</name>
    <name type="common">Anthracnose fungus</name>
    <name type="synonym">Colletotrichum gloeosporioides (strain Nara gc5)</name>
    <dbReference type="NCBI Taxonomy" id="1213859"/>
    <lineage>
        <taxon>Eukaryota</taxon>
        <taxon>Fungi</taxon>
        <taxon>Dikarya</taxon>
        <taxon>Ascomycota</taxon>
        <taxon>Pezizomycotina</taxon>
        <taxon>Sordariomycetes</taxon>
        <taxon>Hypocreomycetidae</taxon>
        <taxon>Glomerellales</taxon>
        <taxon>Glomerellaceae</taxon>
        <taxon>Colletotrichum</taxon>
        <taxon>Colletotrichum gloeosporioides species complex</taxon>
    </lineage>
</organism>
<gene>
    <name evidence="7" type="ORF">CGGC5_v015710</name>
</gene>
<dbReference type="InterPro" id="IPR011032">
    <property type="entry name" value="GroES-like_sf"/>
</dbReference>
<evidence type="ECO:0000256" key="1">
    <source>
        <dbReference type="ARBA" id="ARBA00001947"/>
    </source>
</evidence>
<dbReference type="GeneID" id="43604711"/>